<protein>
    <recommendedName>
        <fullName evidence="4">LamG-like jellyroll fold domain-containing protein</fullName>
    </recommendedName>
</protein>
<accession>A0ABS4IRE2</accession>
<keyword evidence="1" id="KW-0732">Signal</keyword>
<dbReference type="EMBL" id="JAGGLB010000004">
    <property type="protein sequence ID" value="MBP1990110.1"/>
    <property type="molecule type" value="Genomic_DNA"/>
</dbReference>
<dbReference type="InterPro" id="IPR013320">
    <property type="entry name" value="ConA-like_dom_sf"/>
</dbReference>
<keyword evidence="3" id="KW-1015">Disulfide bond</keyword>
<evidence type="ECO:0000256" key="2">
    <source>
        <dbReference type="ARBA" id="ARBA00022801"/>
    </source>
</evidence>
<dbReference type="SUPFAM" id="SSF49785">
    <property type="entry name" value="Galactose-binding domain-like"/>
    <property type="match status" value="1"/>
</dbReference>
<dbReference type="Pfam" id="PF17957">
    <property type="entry name" value="Big_7"/>
    <property type="match status" value="1"/>
</dbReference>
<dbReference type="Proteomes" id="UP001519287">
    <property type="component" value="Unassembled WGS sequence"/>
</dbReference>
<evidence type="ECO:0000256" key="1">
    <source>
        <dbReference type="ARBA" id="ARBA00022729"/>
    </source>
</evidence>
<feature type="domain" description="LamG-like jellyroll fold" evidence="4">
    <location>
        <begin position="1371"/>
        <end position="1498"/>
    </location>
</feature>
<dbReference type="Gene3D" id="2.60.40.10">
    <property type="entry name" value="Immunoglobulins"/>
    <property type="match status" value="1"/>
</dbReference>
<dbReference type="InterPro" id="IPR003305">
    <property type="entry name" value="CenC_carb-bd"/>
</dbReference>
<dbReference type="Pfam" id="PF13385">
    <property type="entry name" value="Laminin_G_3"/>
    <property type="match status" value="1"/>
</dbReference>
<evidence type="ECO:0000256" key="3">
    <source>
        <dbReference type="ARBA" id="ARBA00023157"/>
    </source>
</evidence>
<keyword evidence="6" id="KW-1185">Reference proteome</keyword>
<name>A0ABS4IRE2_9BACL</name>
<evidence type="ECO:0000259" key="4">
    <source>
        <dbReference type="SMART" id="SM00560"/>
    </source>
</evidence>
<reference evidence="5 6" key="1">
    <citation type="submission" date="2021-03" db="EMBL/GenBank/DDBJ databases">
        <title>Genomic Encyclopedia of Type Strains, Phase IV (KMG-IV): sequencing the most valuable type-strain genomes for metagenomic binning, comparative biology and taxonomic classification.</title>
        <authorList>
            <person name="Goeker M."/>
        </authorList>
    </citation>
    <scope>NUCLEOTIDE SEQUENCE [LARGE SCALE GENOMIC DNA]</scope>
    <source>
        <strain evidence="5 6">DSM 26048</strain>
    </source>
</reference>
<sequence length="1862" mass="199883">MKRYFSIFLAILIIAAVFPVYPYSPAIVKASELVPTNMSLIISDSFTVDGVNRITGSELNDTMTEVGEKTWEASSAFVFAGSGNEGYVTSAYSGTRTAFVPYVPAASLASIEMDMKPFGMGGWAAVGFGKEASAFWGGGQIWMFLREDGYYNIWVNGTQNLLAAGSIPSFDPDVYTHLRLDYNADMQTVSVWVNDDSIVNASNIGGIAGFTPDIQFAGFMASEQTPNEAAFKNFQVKEEAPPVENPLPLTISDSFTLDGVNRIAGEALSGTVTEVGDRTWEANSEFIFAGSGSGGYVTSTSSGTKTAFVPYVPAGTMSSIEVDIKPFGMGGWSAVGFSKEASAFWGSGQIWMFLREDGYYNIWVNGTQNLLANGFIASFDPDEYTHLRLEHDAVMQTVSVWVNEDSIVNASNIGAIQGFTPDIKYAGFMVSAQTPNETAFKNFQVKGPAVPIEDPLPLTISDSFAVDGVNRTAGSELNDTKTEVGERTWEASYAFVFAGSGNEGYVTSAYSGTRTAFVPYVPAGTVSSLEVDIKPFGMEGWSAVGFSKEPSAFWGGGQIWMFIREDGYYNIWVNGTQNLLAAGSLASFDPDVYTHLRLEYNAETKTVSVWVNEDPILNATNIGGIQGFTPDIEYAGFMVNAQTPNEAAFKNFQVKGQADPVPPEYPDDIVKPVESEFPLGVFEDANPIGGSKKAFKTIISELYALGFDSIMLANGGVNRDRSMFEVTDTYGLNVYLNAAYDIVPWMYNDNEPNNIEAARTVAQSIINGLKDHPSVKAINLSDEPELNVLQKHALLTQAFHEQPTDLKITTPLIGLDRVGPMFAATDMDALLIDVYPNARANRVGNFNMNGYGYPIWDFVSYLRKVSENKPEDKPLWVILQAFGQPGMGSRFDNRIPTPAELRVQNWLSIGEGATGIFWFLYTSIPSGLFGIRDNPTSLNEIKSLTERVTPLRPTLLEAKKDKDRFTASATGNVAPYISTLVSKDGQKTYVVAVNMDCGGPQTITLESAYFTGQLKNMETGELYEIGSTGIEFEPGDGQMFEVIPVQSNPEPSVEIMMPADGAVLVKDASPGDLHVVLEAAAADVGGVEQVEFYANGTKVGVVSAEPYSFEWHNVKAGSYSITAVATDNQGASSTSLPISVMVLGEDNLLANPSFEETDEHEEAAAWVNENAASVTTAVYHTGGHSMQISAAMNGVLLTQAVQLQPDTEYELSGWVKTNGIKGTGIIFNYEQDVPVAITHETENVYGTTAWKRQSITFTTPSYAQSGKVNISANMPYNSGTAWIDNVSLVPTGKTEITEGLAVHLTFDEAAGMTAYDSSVHQRHGTMVANNGDGMGQVPSFLAGKVGSHSLFMDGPDHYIKVDTNLKLDEGSGFTIGAWIKPENTAKRQTIYSDGNGLEMEFENHELKVKMKSSTSEWVDISGGTISSDTWYHTAVIYKELEGIKLFINGIMVASDPAFEYVSGEDGDHYFGQSPGLPATSYWGLIDDVRIYDRAMQAEELVRIIENKGVDQEDEEPAAPAIFQNQIVTGGLGSGTAEISAPAGGYTINPTFAADFNRYFDQQFAAQPLPLAVVTPPGPVTAGNKSVAQSSSNMALSKQLYAGALTIANAYGEMTIGDASTIGTTVLYGGSSCQIGATTKLVIYGDIVCNGPLTFNGYIDGLTIHGKVIAAGDITFNSSVGTFTIDETLSSQGSIAFKGSNIAAGVIKGDLIGKGISFKGFNSLSVSGNVSSTADFMPSSGNYTSFLIGKSLYVTGKSQFSTLNKVSIQGTYYGKGNILMQGQISNDGFTVGNCMLSSGSIDFNGIGGAVNIGSFLGALNEVNFQSNISGNVQLGGISAGQIHIYNNFAPSNIFISFNPPVIG</sequence>
<dbReference type="Gene3D" id="2.60.120.200">
    <property type="match status" value="1"/>
</dbReference>
<dbReference type="SMART" id="SM00560">
    <property type="entry name" value="LamGL"/>
    <property type="match status" value="1"/>
</dbReference>
<dbReference type="Gene3D" id="3.20.20.80">
    <property type="entry name" value="Glycosidases"/>
    <property type="match status" value="1"/>
</dbReference>
<dbReference type="SUPFAM" id="SSF49899">
    <property type="entry name" value="Concanavalin A-like lectins/glucanases"/>
    <property type="match status" value="1"/>
</dbReference>
<comment type="caution">
    <text evidence="5">The sequence shown here is derived from an EMBL/GenBank/DDBJ whole genome shotgun (WGS) entry which is preliminary data.</text>
</comment>
<dbReference type="SUPFAM" id="SSF51445">
    <property type="entry name" value="(Trans)glycosidases"/>
    <property type="match status" value="1"/>
</dbReference>
<keyword evidence="2" id="KW-0378">Hydrolase</keyword>
<organism evidence="5 6">
    <name type="scientific">Paenibacillus eucommiae</name>
    <dbReference type="NCBI Taxonomy" id="1355755"/>
    <lineage>
        <taxon>Bacteria</taxon>
        <taxon>Bacillati</taxon>
        <taxon>Bacillota</taxon>
        <taxon>Bacilli</taxon>
        <taxon>Bacillales</taxon>
        <taxon>Paenibacillaceae</taxon>
        <taxon>Paenibacillus</taxon>
    </lineage>
</organism>
<proteinExistence type="predicted"/>
<dbReference type="InterPro" id="IPR008979">
    <property type="entry name" value="Galactose-bd-like_sf"/>
</dbReference>
<gene>
    <name evidence="5" type="ORF">J2Z66_001708</name>
</gene>
<dbReference type="RefSeq" id="WP_209970910.1">
    <property type="nucleotide sequence ID" value="NZ_JAGGLB010000004.1"/>
</dbReference>
<dbReference type="InterPro" id="IPR017853">
    <property type="entry name" value="GH"/>
</dbReference>
<dbReference type="InterPro" id="IPR013783">
    <property type="entry name" value="Ig-like_fold"/>
</dbReference>
<evidence type="ECO:0000313" key="5">
    <source>
        <dbReference type="EMBL" id="MBP1990110.1"/>
    </source>
</evidence>
<evidence type="ECO:0000313" key="6">
    <source>
        <dbReference type="Proteomes" id="UP001519287"/>
    </source>
</evidence>
<dbReference type="InterPro" id="IPR006558">
    <property type="entry name" value="LamG-like"/>
</dbReference>
<dbReference type="Pfam" id="PF02018">
    <property type="entry name" value="CBM_4_9"/>
    <property type="match status" value="1"/>
</dbReference>
<dbReference type="Gene3D" id="2.60.120.260">
    <property type="entry name" value="Galactose-binding domain-like"/>
    <property type="match status" value="1"/>
</dbReference>